<evidence type="ECO:0000313" key="2">
    <source>
        <dbReference type="EnsemblMetazoa" id="Aqu2.1.09887_001"/>
    </source>
</evidence>
<evidence type="ECO:0008006" key="3">
    <source>
        <dbReference type="Google" id="ProtNLM"/>
    </source>
</evidence>
<dbReference type="InParanoid" id="A0A1X7T5X3"/>
<dbReference type="SUPFAM" id="SSF56349">
    <property type="entry name" value="DNA breaking-rejoining enzymes"/>
    <property type="match status" value="1"/>
</dbReference>
<dbReference type="GO" id="GO:0015074">
    <property type="term" value="P:DNA integration"/>
    <property type="evidence" value="ECO:0007669"/>
    <property type="project" value="InterPro"/>
</dbReference>
<dbReference type="InterPro" id="IPR011010">
    <property type="entry name" value="DNA_brk_join_enz"/>
</dbReference>
<dbReference type="InterPro" id="IPR013762">
    <property type="entry name" value="Integrase-like_cat_sf"/>
</dbReference>
<dbReference type="GO" id="GO:0003677">
    <property type="term" value="F:DNA binding"/>
    <property type="evidence" value="ECO:0007669"/>
    <property type="project" value="InterPro"/>
</dbReference>
<dbReference type="AlphaFoldDB" id="A0A1X7T5X3"/>
<evidence type="ECO:0000256" key="1">
    <source>
        <dbReference type="ARBA" id="ARBA00023172"/>
    </source>
</evidence>
<name>A0A1X7T5X3_AMPQE</name>
<dbReference type="EnsemblMetazoa" id="Aqu2.1.09887_001">
    <property type="protein sequence ID" value="Aqu2.1.09887_001"/>
    <property type="gene ID" value="Aqu2.1.09887"/>
</dbReference>
<proteinExistence type="predicted"/>
<accession>A0A1X7T5X3</accession>
<organism evidence="2">
    <name type="scientific">Amphimedon queenslandica</name>
    <name type="common">Sponge</name>
    <dbReference type="NCBI Taxonomy" id="400682"/>
    <lineage>
        <taxon>Eukaryota</taxon>
        <taxon>Metazoa</taxon>
        <taxon>Porifera</taxon>
        <taxon>Demospongiae</taxon>
        <taxon>Heteroscleromorpha</taxon>
        <taxon>Haplosclerida</taxon>
        <taxon>Niphatidae</taxon>
        <taxon>Amphimedon</taxon>
    </lineage>
</organism>
<dbReference type="Gene3D" id="1.10.443.10">
    <property type="entry name" value="Intergrase catalytic core"/>
    <property type="match status" value="1"/>
</dbReference>
<sequence>MDVGRFNGHSFRIGAATTLAACGLEDFLIQVLGRWKSSAYTWNIQTPRSTLVGLAQTQIYFSAWLWYFTVSVGVLRSCIRCIGSAIVNKFSVNQVVRVAVEA</sequence>
<protein>
    <recommendedName>
        <fullName evidence="3">Tyr recombinase domain-containing protein</fullName>
    </recommendedName>
</protein>
<dbReference type="GO" id="GO:0006310">
    <property type="term" value="P:DNA recombination"/>
    <property type="evidence" value="ECO:0007669"/>
    <property type="project" value="UniProtKB-KW"/>
</dbReference>
<reference evidence="2" key="1">
    <citation type="submission" date="2017-05" db="UniProtKB">
        <authorList>
            <consortium name="EnsemblMetazoa"/>
        </authorList>
    </citation>
    <scope>IDENTIFICATION</scope>
</reference>
<keyword evidence="1" id="KW-0233">DNA recombination</keyword>